<evidence type="ECO:0000313" key="4">
    <source>
        <dbReference type="Proteomes" id="UP000504636"/>
    </source>
</evidence>
<organism evidence="3">
    <name type="scientific">Mytilinidion resinicola</name>
    <dbReference type="NCBI Taxonomy" id="574789"/>
    <lineage>
        <taxon>Eukaryota</taxon>
        <taxon>Fungi</taxon>
        <taxon>Dikarya</taxon>
        <taxon>Ascomycota</taxon>
        <taxon>Pezizomycotina</taxon>
        <taxon>Dothideomycetes</taxon>
        <taxon>Pleosporomycetidae</taxon>
        <taxon>Mytilinidiales</taxon>
        <taxon>Mytilinidiaceae</taxon>
        <taxon>Mytilinidion</taxon>
    </lineage>
</organism>
<sequence>MKTISGETIYADELHKLPHRLLDLGLPLSDVEPRLVDTAGYPDGKWVALSHCWGIPENHPLKTTRDTLNDRMRGIPLSSMPKTFVHAVKVTKAPGLRYLWIDSLCIVQNDENEWLAESQDMGTIYERAVLTLAASSAVDSTLGLFLQRDYSRIHTPSTQLSFLEKDSASGDELLGDYHIGIEWRQEPFMKALDPMDTTLSTRGWATQEWILSRRIVHFMENGMAWVCQSRAEDETRFVIVGRGLGLRDWSNQWGSIIQEHSSRKFTHQTDRLVSLEGLARKFAKLKPASTFYSFGTWESDLPEHLLWSPKMLGKMLTNLPSWSWASCPYELWFRFREVVTGKDCVQFSPACEILGLNKTTGRLSVRAQRIEISRYFAKSFDDEESFTPLRARANHWSGRYIAALDNDPSGWALFDDGRDFIDSTKPVFFLVIAAVFLYVTPTFEIYGLLVVKDLSVKDGYVRVGVGAVSDASWLALHADFPKVDTDII</sequence>
<dbReference type="GeneID" id="54460701"/>
<gene>
    <name evidence="3 5" type="ORF">BDZ99DRAFT_462254</name>
</gene>
<evidence type="ECO:0000259" key="2">
    <source>
        <dbReference type="Pfam" id="PF06985"/>
    </source>
</evidence>
<evidence type="ECO:0000313" key="3">
    <source>
        <dbReference type="EMBL" id="KAF2810966.1"/>
    </source>
</evidence>
<reference evidence="5" key="2">
    <citation type="submission" date="2020-04" db="EMBL/GenBank/DDBJ databases">
        <authorList>
            <consortium name="NCBI Genome Project"/>
        </authorList>
    </citation>
    <scope>NUCLEOTIDE SEQUENCE</scope>
    <source>
        <strain evidence="5">CBS 304.34</strain>
    </source>
</reference>
<keyword evidence="1" id="KW-1133">Transmembrane helix</keyword>
<dbReference type="EMBL" id="MU003699">
    <property type="protein sequence ID" value="KAF2810966.1"/>
    <property type="molecule type" value="Genomic_DNA"/>
</dbReference>
<proteinExistence type="predicted"/>
<keyword evidence="4" id="KW-1185">Reference proteome</keyword>
<dbReference type="Proteomes" id="UP000504636">
    <property type="component" value="Unplaced"/>
</dbReference>
<evidence type="ECO:0000313" key="5">
    <source>
        <dbReference type="RefSeq" id="XP_033577930.1"/>
    </source>
</evidence>
<dbReference type="InterPro" id="IPR010730">
    <property type="entry name" value="HET"/>
</dbReference>
<dbReference type="PANTHER" id="PTHR33112:SF16">
    <property type="entry name" value="HETEROKARYON INCOMPATIBILITY DOMAIN-CONTAINING PROTEIN"/>
    <property type="match status" value="1"/>
</dbReference>
<keyword evidence="1" id="KW-0472">Membrane</keyword>
<dbReference type="RefSeq" id="XP_033577930.1">
    <property type="nucleotide sequence ID" value="XM_033719808.1"/>
</dbReference>
<dbReference type="PANTHER" id="PTHR33112">
    <property type="entry name" value="DOMAIN PROTEIN, PUTATIVE-RELATED"/>
    <property type="match status" value="1"/>
</dbReference>
<dbReference type="OrthoDB" id="5347061at2759"/>
<reference evidence="3 5" key="1">
    <citation type="journal article" date="2020" name="Stud. Mycol.">
        <title>101 Dothideomycetes genomes: a test case for predicting lifestyles and emergence of pathogens.</title>
        <authorList>
            <person name="Haridas S."/>
            <person name="Albert R."/>
            <person name="Binder M."/>
            <person name="Bloem J."/>
            <person name="Labutti K."/>
            <person name="Salamov A."/>
            <person name="Andreopoulos B."/>
            <person name="Baker S."/>
            <person name="Barry K."/>
            <person name="Bills G."/>
            <person name="Bluhm B."/>
            <person name="Cannon C."/>
            <person name="Castanera R."/>
            <person name="Culley D."/>
            <person name="Daum C."/>
            <person name="Ezra D."/>
            <person name="Gonzalez J."/>
            <person name="Henrissat B."/>
            <person name="Kuo A."/>
            <person name="Liang C."/>
            <person name="Lipzen A."/>
            <person name="Lutzoni F."/>
            <person name="Magnuson J."/>
            <person name="Mondo S."/>
            <person name="Nolan M."/>
            <person name="Ohm R."/>
            <person name="Pangilinan J."/>
            <person name="Park H.-J."/>
            <person name="Ramirez L."/>
            <person name="Alfaro M."/>
            <person name="Sun H."/>
            <person name="Tritt A."/>
            <person name="Yoshinaga Y."/>
            <person name="Zwiers L.-H."/>
            <person name="Turgeon B."/>
            <person name="Goodwin S."/>
            <person name="Spatafora J."/>
            <person name="Crous P."/>
            <person name="Grigoriev I."/>
        </authorList>
    </citation>
    <scope>NUCLEOTIDE SEQUENCE</scope>
    <source>
        <strain evidence="3 5">CBS 304.34</strain>
    </source>
</reference>
<name>A0A6A6YPZ2_9PEZI</name>
<feature type="domain" description="Heterokaryon incompatibility" evidence="2">
    <location>
        <begin position="46"/>
        <end position="208"/>
    </location>
</feature>
<keyword evidence="1" id="KW-0812">Transmembrane</keyword>
<dbReference type="Pfam" id="PF06985">
    <property type="entry name" value="HET"/>
    <property type="match status" value="1"/>
</dbReference>
<evidence type="ECO:0000256" key="1">
    <source>
        <dbReference type="SAM" id="Phobius"/>
    </source>
</evidence>
<protein>
    <submittedName>
        <fullName evidence="3 5">HET-domain-containing protein</fullName>
    </submittedName>
</protein>
<feature type="transmembrane region" description="Helical" evidence="1">
    <location>
        <begin position="427"/>
        <end position="451"/>
    </location>
</feature>
<accession>A0A6A6YPZ2</accession>
<dbReference type="AlphaFoldDB" id="A0A6A6YPZ2"/>
<reference evidence="5" key="3">
    <citation type="submission" date="2025-04" db="UniProtKB">
        <authorList>
            <consortium name="RefSeq"/>
        </authorList>
    </citation>
    <scope>IDENTIFICATION</scope>
    <source>
        <strain evidence="5">CBS 304.34</strain>
    </source>
</reference>